<dbReference type="AlphaFoldDB" id="A0A8S3JEL6"/>
<evidence type="ECO:0000256" key="5">
    <source>
        <dbReference type="ARBA" id="ARBA00023136"/>
    </source>
</evidence>
<keyword evidence="3 6" id="KW-0812">Transmembrane</keyword>
<protein>
    <recommendedName>
        <fullName evidence="6">Anoctamin</fullName>
    </recommendedName>
</protein>
<name>A0A8S3JEL6_9BILA</name>
<evidence type="ECO:0000313" key="9">
    <source>
        <dbReference type="Proteomes" id="UP000681720"/>
    </source>
</evidence>
<dbReference type="InterPro" id="IPR049452">
    <property type="entry name" value="Anoctamin_TM"/>
</dbReference>
<proteinExistence type="inferred from homology"/>
<dbReference type="InterPro" id="IPR007632">
    <property type="entry name" value="Anoctamin"/>
</dbReference>
<evidence type="ECO:0000256" key="3">
    <source>
        <dbReference type="ARBA" id="ARBA00022692"/>
    </source>
</evidence>
<evidence type="ECO:0000259" key="7">
    <source>
        <dbReference type="Pfam" id="PF04547"/>
    </source>
</evidence>
<feature type="transmembrane region" description="Helical" evidence="6">
    <location>
        <begin position="29"/>
        <end position="59"/>
    </location>
</feature>
<keyword evidence="5 6" id="KW-0472">Membrane</keyword>
<keyword evidence="4 6" id="KW-1133">Transmembrane helix</keyword>
<dbReference type="PANTHER" id="PTHR12308">
    <property type="entry name" value="ANOCTAMIN"/>
    <property type="match status" value="1"/>
</dbReference>
<sequence length="75" mass="8571">ILRKDWATLCQCFKFQPLNLVRSYMGEKLAFYSAFIGFYNQMLIPAAFVGLLIFIYGAASAPADHATYFIQCLMF</sequence>
<dbReference type="PANTHER" id="PTHR12308:SF84">
    <property type="entry name" value="ANOCTAMIN"/>
    <property type="match status" value="1"/>
</dbReference>
<dbReference type="GO" id="GO:0005886">
    <property type="term" value="C:plasma membrane"/>
    <property type="evidence" value="ECO:0007669"/>
    <property type="project" value="TreeGrafter"/>
</dbReference>
<evidence type="ECO:0000256" key="1">
    <source>
        <dbReference type="ARBA" id="ARBA00004141"/>
    </source>
</evidence>
<dbReference type="EMBL" id="CAJOBJ010359643">
    <property type="protein sequence ID" value="CAF5217129.1"/>
    <property type="molecule type" value="Genomic_DNA"/>
</dbReference>
<dbReference type="GO" id="GO:0005254">
    <property type="term" value="F:chloride channel activity"/>
    <property type="evidence" value="ECO:0007669"/>
    <property type="project" value="TreeGrafter"/>
</dbReference>
<dbReference type="Pfam" id="PF04547">
    <property type="entry name" value="Anoctamin"/>
    <property type="match status" value="1"/>
</dbReference>
<comment type="subcellular location">
    <subcellularLocation>
        <location evidence="1 6">Membrane</location>
        <topology evidence="1 6">Multi-pass membrane protein</topology>
    </subcellularLocation>
</comment>
<evidence type="ECO:0000313" key="8">
    <source>
        <dbReference type="EMBL" id="CAF5217129.1"/>
    </source>
</evidence>
<feature type="domain" description="Anoctamin transmembrane" evidence="7">
    <location>
        <begin position="21"/>
        <end position="73"/>
    </location>
</feature>
<gene>
    <name evidence="8" type="ORF">GIL414_LOCUS82258</name>
</gene>
<dbReference type="Proteomes" id="UP000681720">
    <property type="component" value="Unassembled WGS sequence"/>
</dbReference>
<comment type="similarity">
    <text evidence="2 6">Belongs to the anoctamin family.</text>
</comment>
<evidence type="ECO:0000256" key="6">
    <source>
        <dbReference type="RuleBase" id="RU280814"/>
    </source>
</evidence>
<accession>A0A8S3JEL6</accession>
<organism evidence="8 9">
    <name type="scientific">Rotaria magnacalcarata</name>
    <dbReference type="NCBI Taxonomy" id="392030"/>
    <lineage>
        <taxon>Eukaryota</taxon>
        <taxon>Metazoa</taxon>
        <taxon>Spiralia</taxon>
        <taxon>Gnathifera</taxon>
        <taxon>Rotifera</taxon>
        <taxon>Eurotatoria</taxon>
        <taxon>Bdelloidea</taxon>
        <taxon>Philodinida</taxon>
        <taxon>Philodinidae</taxon>
        <taxon>Rotaria</taxon>
    </lineage>
</organism>
<comment type="caution">
    <text evidence="8">The sequence shown here is derived from an EMBL/GenBank/DDBJ whole genome shotgun (WGS) entry which is preliminary data.</text>
</comment>
<feature type="non-terminal residue" evidence="8">
    <location>
        <position position="1"/>
    </location>
</feature>
<comment type="caution">
    <text evidence="6">Lacks conserved residue(s) required for the propagation of feature annotation.</text>
</comment>
<evidence type="ECO:0000256" key="4">
    <source>
        <dbReference type="ARBA" id="ARBA00022989"/>
    </source>
</evidence>
<reference evidence="8" key="1">
    <citation type="submission" date="2021-02" db="EMBL/GenBank/DDBJ databases">
        <authorList>
            <person name="Nowell W R."/>
        </authorList>
    </citation>
    <scope>NUCLEOTIDE SEQUENCE</scope>
</reference>
<evidence type="ECO:0000256" key="2">
    <source>
        <dbReference type="ARBA" id="ARBA00009671"/>
    </source>
</evidence>